<dbReference type="STRING" id="1210089.GCA_001613165_05566"/>
<dbReference type="InterPro" id="IPR039424">
    <property type="entry name" value="SBP_5"/>
</dbReference>
<dbReference type="PANTHER" id="PTHR30290">
    <property type="entry name" value="PERIPLASMIC BINDING COMPONENT OF ABC TRANSPORTER"/>
    <property type="match status" value="1"/>
</dbReference>
<dbReference type="AlphaFoldDB" id="A0A370H302"/>
<evidence type="ECO:0000313" key="3">
    <source>
        <dbReference type="EMBL" id="RDI50599.1"/>
    </source>
</evidence>
<dbReference type="SUPFAM" id="SSF53850">
    <property type="entry name" value="Periplasmic binding protein-like II"/>
    <property type="match status" value="1"/>
</dbReference>
<proteinExistence type="predicted"/>
<name>A0A370H302_9NOCA</name>
<evidence type="ECO:0000256" key="1">
    <source>
        <dbReference type="SAM" id="Phobius"/>
    </source>
</evidence>
<evidence type="ECO:0000313" key="4">
    <source>
        <dbReference type="Proteomes" id="UP000255355"/>
    </source>
</evidence>
<feature type="transmembrane region" description="Helical" evidence="1">
    <location>
        <begin position="24"/>
        <end position="44"/>
    </location>
</feature>
<dbReference type="GO" id="GO:0015833">
    <property type="term" value="P:peptide transport"/>
    <property type="evidence" value="ECO:0007669"/>
    <property type="project" value="TreeGrafter"/>
</dbReference>
<accession>A0A370H302</accession>
<comment type="caution">
    <text evidence="3">The sequence shown here is derived from an EMBL/GenBank/DDBJ whole genome shotgun (WGS) entry which is preliminary data.</text>
</comment>
<dbReference type="EMBL" id="QQAZ01000005">
    <property type="protein sequence ID" value="RDI50599.1"/>
    <property type="molecule type" value="Genomic_DNA"/>
</dbReference>
<dbReference type="Gene3D" id="3.40.190.10">
    <property type="entry name" value="Periplasmic binding protein-like II"/>
    <property type="match status" value="1"/>
</dbReference>
<dbReference type="GO" id="GO:1904680">
    <property type="term" value="F:peptide transmembrane transporter activity"/>
    <property type="evidence" value="ECO:0007669"/>
    <property type="project" value="TreeGrafter"/>
</dbReference>
<protein>
    <submittedName>
        <fullName evidence="3">Peptide/nickel transport system substrate-binding protein</fullName>
    </submittedName>
</protein>
<dbReference type="Gene3D" id="3.10.105.10">
    <property type="entry name" value="Dipeptide-binding Protein, Domain 3"/>
    <property type="match status" value="1"/>
</dbReference>
<sequence>MRNHEGSAGSSEPGAWSGRRVRRIVLRAVGIATAGALAGGLLAGCGSKNQLPSIGYAVDAALASYNGGSSAGASSGAAGVFSRVLTGFFYTGPDGQPIADTDFGTAKEVPGETQTIQYRLNPDAVYSDGVATSCDDLVLEWAARSGRFTKPGPGGQIPMFDAGSTAGYSDIERVECQPGSKDATVVFRPNRHFLAWKTLFNAGDLMPAHIAAKAAGVPNIVAAVQTGDPVNLDRLAQFWNTGWQLTPGKLDTDVLPSSGPYRIESYSDSEGLVLVKNEKWWGNQARTPRIVVWPKNADLKDKLSDKAVGVVDIGSGAVTDLNLDGFSVEQVPGRGAEQLVLSTGGMFGSAAARRAFATCVPRQALFDRFGHPGFENKSGLGSGPLNSRTVQADSLYYSAITGPADKYRNGDPAAAQQALAAAGVPNPTVRIGYRGPDDRRAQTVAAIADSCRAAGVTVIDAGAPDFTPAQLGEGKVDAVLGGTAGAPGPAGSLPGIEATAALRTGEGLNFGHFGNGRYDAITDQLAADDNSATVLNLDTEAESLLWSEMPSIPLFNTPRTIAFGDGMENGIVNPTKAGAGWNMDRWVLSR</sequence>
<dbReference type="OrthoDB" id="7888869at2"/>
<keyword evidence="1" id="KW-0472">Membrane</keyword>
<dbReference type="Pfam" id="PF00496">
    <property type="entry name" value="SBP_bac_5"/>
    <property type="match status" value="1"/>
</dbReference>
<dbReference type="InterPro" id="IPR000914">
    <property type="entry name" value="SBP_5_dom"/>
</dbReference>
<keyword evidence="1" id="KW-0812">Transmembrane</keyword>
<evidence type="ECO:0000259" key="2">
    <source>
        <dbReference type="Pfam" id="PF00496"/>
    </source>
</evidence>
<keyword evidence="4" id="KW-1185">Reference proteome</keyword>
<reference evidence="3 4" key="1">
    <citation type="submission" date="2018-07" db="EMBL/GenBank/DDBJ databases">
        <title>Genomic Encyclopedia of Type Strains, Phase IV (KMG-IV): sequencing the most valuable type-strain genomes for metagenomic binning, comparative biology and taxonomic classification.</title>
        <authorList>
            <person name="Goeker M."/>
        </authorList>
    </citation>
    <scope>NUCLEOTIDE SEQUENCE [LARGE SCALE GENOMIC DNA]</scope>
    <source>
        <strain evidence="3 4">DSM 44952</strain>
    </source>
</reference>
<dbReference type="Proteomes" id="UP000255355">
    <property type="component" value="Unassembled WGS sequence"/>
</dbReference>
<organism evidence="3 4">
    <name type="scientific">Nocardia mexicana</name>
    <dbReference type="NCBI Taxonomy" id="279262"/>
    <lineage>
        <taxon>Bacteria</taxon>
        <taxon>Bacillati</taxon>
        <taxon>Actinomycetota</taxon>
        <taxon>Actinomycetes</taxon>
        <taxon>Mycobacteriales</taxon>
        <taxon>Nocardiaceae</taxon>
        <taxon>Nocardia</taxon>
    </lineage>
</organism>
<keyword evidence="1" id="KW-1133">Transmembrane helix</keyword>
<dbReference type="Gene3D" id="3.90.76.10">
    <property type="entry name" value="Dipeptide-binding Protein, Domain 1"/>
    <property type="match status" value="1"/>
</dbReference>
<gene>
    <name evidence="3" type="ORF">DFR68_10576</name>
</gene>
<dbReference type="PANTHER" id="PTHR30290:SF65">
    <property type="entry name" value="MONOACYL PHOSPHATIDYLINOSITOL TETRAMANNOSIDE-BINDING PROTEIN LPQW-RELATED"/>
    <property type="match status" value="1"/>
</dbReference>
<feature type="domain" description="Solute-binding protein family 5" evidence="2">
    <location>
        <begin position="111"/>
        <end position="490"/>
    </location>
</feature>